<dbReference type="AlphaFoldDB" id="A0A1A9UXC8"/>
<keyword evidence="3" id="KW-1185">Reference proteome</keyword>
<evidence type="ECO:0000313" key="2">
    <source>
        <dbReference type="EnsemblMetazoa" id="GAUT018852-PA"/>
    </source>
</evidence>
<feature type="coiled-coil region" evidence="1">
    <location>
        <begin position="115"/>
        <end position="189"/>
    </location>
</feature>
<reference evidence="2" key="1">
    <citation type="submission" date="2020-05" db="UniProtKB">
        <authorList>
            <consortium name="EnsemblMetazoa"/>
        </authorList>
    </citation>
    <scope>IDENTIFICATION</scope>
    <source>
        <strain evidence="2">TTRI</strain>
    </source>
</reference>
<protein>
    <submittedName>
        <fullName evidence="2">Uncharacterized protein</fullName>
    </submittedName>
</protein>
<evidence type="ECO:0000313" key="3">
    <source>
        <dbReference type="Proteomes" id="UP000078200"/>
    </source>
</evidence>
<name>A0A1A9UXC8_GLOAU</name>
<organism evidence="2 3">
    <name type="scientific">Glossina austeni</name>
    <name type="common">Savannah tsetse fly</name>
    <dbReference type="NCBI Taxonomy" id="7395"/>
    <lineage>
        <taxon>Eukaryota</taxon>
        <taxon>Metazoa</taxon>
        <taxon>Ecdysozoa</taxon>
        <taxon>Arthropoda</taxon>
        <taxon>Hexapoda</taxon>
        <taxon>Insecta</taxon>
        <taxon>Pterygota</taxon>
        <taxon>Neoptera</taxon>
        <taxon>Endopterygota</taxon>
        <taxon>Diptera</taxon>
        <taxon>Brachycera</taxon>
        <taxon>Muscomorpha</taxon>
        <taxon>Hippoboscoidea</taxon>
        <taxon>Glossinidae</taxon>
        <taxon>Glossina</taxon>
    </lineage>
</organism>
<dbReference type="Proteomes" id="UP000078200">
    <property type="component" value="Unassembled WGS sequence"/>
</dbReference>
<keyword evidence="1" id="KW-0175">Coiled coil</keyword>
<proteinExistence type="predicted"/>
<evidence type="ECO:0000256" key="1">
    <source>
        <dbReference type="SAM" id="Coils"/>
    </source>
</evidence>
<feature type="coiled-coil region" evidence="1">
    <location>
        <begin position="10"/>
        <end position="90"/>
    </location>
</feature>
<accession>A0A1A9UXC8</accession>
<sequence>MRRLQKLKQLNQKLIENKLLREEINSLEAEKIKLEENQNKSREKQLELEKKLKKMKAKNACEKDVLEKELNSLRKEQQTAEDEVDKAIAEFDEYICNLIQECSSSHKKLRIEFEKEILEGEVKQLIEAKERQRTELEKEISELKTKHSNELETLKKHRQKELLRAEDERREVVDERNRLKERLDKLQKRK</sequence>
<dbReference type="EnsemblMetazoa" id="GAUT018852-RA">
    <property type="protein sequence ID" value="GAUT018852-PA"/>
    <property type="gene ID" value="GAUT018852"/>
</dbReference>
<dbReference type="VEuPathDB" id="VectorBase:GAUT018852"/>